<sequence length="180" mass="19631">MGAQLWYHVGPWRDEPGVSLREVQVAHLRSAFDYPARLAEHLASAREAVRLTEADDPYNLLDHYRAEVARFEELAAFPPPATPDDEIARLRMLYKASGEGIGCVLDVTHVNDGGGVHVARRLPVAEVARLCGADRPTAVAAGLAVGRINAELGRGYSVCFPFYDESGRPSGWCFVGNTID</sequence>
<gene>
    <name evidence="1" type="ORF">PX52LOC_04593</name>
</gene>
<dbReference type="OrthoDB" id="284811at2"/>
<organism evidence="1 2">
    <name type="scientific">Limnoglobus roseus</name>
    <dbReference type="NCBI Taxonomy" id="2598579"/>
    <lineage>
        <taxon>Bacteria</taxon>
        <taxon>Pseudomonadati</taxon>
        <taxon>Planctomycetota</taxon>
        <taxon>Planctomycetia</taxon>
        <taxon>Gemmatales</taxon>
        <taxon>Gemmataceae</taxon>
        <taxon>Limnoglobus</taxon>
    </lineage>
</organism>
<dbReference type="RefSeq" id="WP_149112187.1">
    <property type="nucleotide sequence ID" value="NZ_CP042425.1"/>
</dbReference>
<proteinExistence type="predicted"/>
<dbReference type="KEGG" id="lrs:PX52LOC_04593"/>
<dbReference type="EMBL" id="CP042425">
    <property type="protein sequence ID" value="QEL17597.1"/>
    <property type="molecule type" value="Genomic_DNA"/>
</dbReference>
<reference evidence="2" key="1">
    <citation type="submission" date="2019-08" db="EMBL/GenBank/DDBJ databases">
        <title>Limnoglobus roseus gen. nov., sp. nov., a novel freshwater planctomycete with a giant genome from the family Gemmataceae.</title>
        <authorList>
            <person name="Kulichevskaya I.S."/>
            <person name="Naumoff D.G."/>
            <person name="Miroshnikov K."/>
            <person name="Ivanova A."/>
            <person name="Philippov D.A."/>
            <person name="Hakobyan A."/>
            <person name="Rijpstra I.C."/>
            <person name="Sinninghe Damste J.S."/>
            <person name="Liesack W."/>
            <person name="Dedysh S.N."/>
        </authorList>
    </citation>
    <scope>NUCLEOTIDE SEQUENCE [LARGE SCALE GENOMIC DNA]</scope>
    <source>
        <strain evidence="2">PX52</strain>
    </source>
</reference>
<accession>A0A5C1AHF3</accession>
<dbReference type="Proteomes" id="UP000324974">
    <property type="component" value="Chromosome"/>
</dbReference>
<evidence type="ECO:0000313" key="2">
    <source>
        <dbReference type="Proteomes" id="UP000324974"/>
    </source>
</evidence>
<name>A0A5C1AHF3_9BACT</name>
<protein>
    <submittedName>
        <fullName evidence="1">Uncharacterized protein</fullName>
    </submittedName>
</protein>
<evidence type="ECO:0000313" key="1">
    <source>
        <dbReference type="EMBL" id="QEL17597.1"/>
    </source>
</evidence>
<dbReference type="AlphaFoldDB" id="A0A5C1AHF3"/>
<keyword evidence="2" id="KW-1185">Reference proteome</keyword>